<dbReference type="AlphaFoldDB" id="A3VAU9"/>
<organism evidence="2 3">
    <name type="scientific">Maritimibacter alkaliphilus HTCC2654</name>
    <dbReference type="NCBI Taxonomy" id="314271"/>
    <lineage>
        <taxon>Bacteria</taxon>
        <taxon>Pseudomonadati</taxon>
        <taxon>Pseudomonadota</taxon>
        <taxon>Alphaproteobacteria</taxon>
        <taxon>Rhodobacterales</taxon>
        <taxon>Roseobacteraceae</taxon>
        <taxon>Maritimibacter</taxon>
    </lineage>
</organism>
<dbReference type="Proteomes" id="UP000002931">
    <property type="component" value="Unassembled WGS sequence"/>
</dbReference>
<sequence length="79" mass="8614">MHGKEGTDSHQTPDQKVTLSRVEKVGYCRLNATVSDQSGCGEQQGQQDTEKPERDPKSEKGAGVVLNVYSRPYVGHVGK</sequence>
<protein>
    <submittedName>
        <fullName evidence="2">Uncharacterized protein</fullName>
    </submittedName>
</protein>
<dbReference type="RefSeq" id="WP_008335097.1">
    <property type="nucleotide sequence ID" value="NZ_CH902578.1"/>
</dbReference>
<proteinExistence type="predicted"/>
<feature type="compositionally biased region" description="Polar residues" evidence="1">
    <location>
        <begin position="34"/>
        <end position="47"/>
    </location>
</feature>
<accession>A3VAU9</accession>
<gene>
    <name evidence="2" type="ORF">RB2654_20693</name>
</gene>
<dbReference type="EMBL" id="AAMT01000001">
    <property type="protein sequence ID" value="EAQ15040.1"/>
    <property type="molecule type" value="Genomic_DNA"/>
</dbReference>
<feature type="compositionally biased region" description="Basic and acidic residues" evidence="1">
    <location>
        <begin position="48"/>
        <end position="60"/>
    </location>
</feature>
<feature type="region of interest" description="Disordered" evidence="1">
    <location>
        <begin position="34"/>
        <end position="65"/>
    </location>
</feature>
<dbReference type="HOGENOM" id="CLU_2601866_0_0_5"/>
<evidence type="ECO:0000256" key="1">
    <source>
        <dbReference type="SAM" id="MobiDB-lite"/>
    </source>
</evidence>
<reference evidence="2 3" key="1">
    <citation type="journal article" date="2010" name="J. Bacteriol.">
        <title>Genome sequences of Pelagibaca bermudensis HTCC2601T and Maritimibacter alkaliphilus HTCC2654T, the type strains of two marine Roseobacter genera.</title>
        <authorList>
            <person name="Thrash J.C."/>
            <person name="Cho J.C."/>
            <person name="Ferriera S."/>
            <person name="Johnson J."/>
            <person name="Vergin K.L."/>
            <person name="Giovannoni S.J."/>
        </authorList>
    </citation>
    <scope>NUCLEOTIDE SEQUENCE [LARGE SCALE GENOMIC DNA]</scope>
    <source>
        <strain evidence="2 3">HTCC2654</strain>
    </source>
</reference>
<comment type="caution">
    <text evidence="2">The sequence shown here is derived from an EMBL/GenBank/DDBJ whole genome shotgun (WGS) entry which is preliminary data.</text>
</comment>
<evidence type="ECO:0000313" key="3">
    <source>
        <dbReference type="Proteomes" id="UP000002931"/>
    </source>
</evidence>
<keyword evidence="3" id="KW-1185">Reference proteome</keyword>
<name>A3VAU9_9RHOB</name>
<evidence type="ECO:0000313" key="2">
    <source>
        <dbReference type="EMBL" id="EAQ15040.1"/>
    </source>
</evidence>